<dbReference type="AlphaFoldDB" id="A0A4V3D6E6"/>
<dbReference type="OrthoDB" id="5797290at2"/>
<feature type="transmembrane region" description="Helical" evidence="5">
    <location>
        <begin position="81"/>
        <end position="97"/>
    </location>
</feature>
<reference evidence="7 8" key="1">
    <citation type="submission" date="2019-03" db="EMBL/GenBank/DDBJ databases">
        <title>Genomic Encyclopedia of Type Strains, Phase IV (KMG-IV): sequencing the most valuable type-strain genomes for metagenomic binning, comparative biology and taxonomic classification.</title>
        <authorList>
            <person name="Goeker M."/>
        </authorList>
    </citation>
    <scope>NUCLEOTIDE SEQUENCE [LARGE SCALE GENOMIC DNA]</scope>
    <source>
        <strain evidence="7 8">DSM 19605</strain>
    </source>
</reference>
<dbReference type="InterPro" id="IPR025423">
    <property type="entry name" value="TMEM205-like"/>
</dbReference>
<comment type="caution">
    <text evidence="7">The sequence shown here is derived from an EMBL/GenBank/DDBJ whole genome shotgun (WGS) entry which is preliminary data.</text>
</comment>
<keyword evidence="3 5" id="KW-1133">Transmembrane helix</keyword>
<evidence type="ECO:0000256" key="2">
    <source>
        <dbReference type="ARBA" id="ARBA00022692"/>
    </source>
</evidence>
<dbReference type="GO" id="GO:0016020">
    <property type="term" value="C:membrane"/>
    <property type="evidence" value="ECO:0007669"/>
    <property type="project" value="UniProtKB-SubCell"/>
</dbReference>
<gene>
    <name evidence="7" type="ORF">DFR43_10514</name>
</gene>
<evidence type="ECO:0000313" key="8">
    <source>
        <dbReference type="Proteomes" id="UP000295510"/>
    </source>
</evidence>
<keyword evidence="2 5" id="KW-0812">Transmembrane</keyword>
<evidence type="ECO:0000256" key="1">
    <source>
        <dbReference type="ARBA" id="ARBA00004370"/>
    </source>
</evidence>
<dbReference type="Proteomes" id="UP000295510">
    <property type="component" value="Unassembled WGS sequence"/>
</dbReference>
<keyword evidence="4 5" id="KW-0472">Membrane</keyword>
<keyword evidence="8" id="KW-1185">Reference proteome</keyword>
<feature type="transmembrane region" description="Helical" evidence="5">
    <location>
        <begin position="51"/>
        <end position="69"/>
    </location>
</feature>
<evidence type="ECO:0000256" key="5">
    <source>
        <dbReference type="SAM" id="Phobius"/>
    </source>
</evidence>
<dbReference type="RefSeq" id="WP_133596388.1">
    <property type="nucleotide sequence ID" value="NZ_SNYL01000005.1"/>
</dbReference>
<evidence type="ECO:0000259" key="6">
    <source>
        <dbReference type="Pfam" id="PF13664"/>
    </source>
</evidence>
<evidence type="ECO:0000256" key="3">
    <source>
        <dbReference type="ARBA" id="ARBA00022989"/>
    </source>
</evidence>
<evidence type="ECO:0000256" key="4">
    <source>
        <dbReference type="ARBA" id="ARBA00023136"/>
    </source>
</evidence>
<evidence type="ECO:0000313" key="7">
    <source>
        <dbReference type="EMBL" id="TDQ43667.1"/>
    </source>
</evidence>
<protein>
    <submittedName>
        <fullName evidence="7">Uncharacterized protein DUF4149</fullName>
    </submittedName>
</protein>
<dbReference type="Pfam" id="PF13664">
    <property type="entry name" value="DUF4149"/>
    <property type="match status" value="1"/>
</dbReference>
<dbReference type="EMBL" id="SNYL01000005">
    <property type="protein sequence ID" value="TDQ43667.1"/>
    <property type="molecule type" value="Genomic_DNA"/>
</dbReference>
<sequence length="149" mass="16581">MQAFFERWPLFLAALWWGGMSALSFLAVPMAFGVIGNPALAGPYAAKLFQVQAWATVVLALSLLMWGRLQRLKSAEVTARWALLPWLLLAALAAMVQEHGVAERILTARSTGADLRLWHSLGSLLVLLQWVCALRVLWWFARRTEPPAA</sequence>
<comment type="subcellular location">
    <subcellularLocation>
        <location evidence="1">Membrane</location>
    </subcellularLocation>
</comment>
<feature type="transmembrane region" description="Helical" evidence="5">
    <location>
        <begin position="117"/>
        <end position="141"/>
    </location>
</feature>
<accession>A0A4V3D6E6</accession>
<feature type="domain" description="TMEM205-like" evidence="6">
    <location>
        <begin position="12"/>
        <end position="107"/>
    </location>
</feature>
<proteinExistence type="predicted"/>
<organism evidence="7 8">
    <name type="scientific">Tepidicella xavieri</name>
    <dbReference type="NCBI Taxonomy" id="360241"/>
    <lineage>
        <taxon>Bacteria</taxon>
        <taxon>Pseudomonadati</taxon>
        <taxon>Pseudomonadota</taxon>
        <taxon>Betaproteobacteria</taxon>
        <taxon>Burkholderiales</taxon>
        <taxon>Tepidicella</taxon>
    </lineage>
</organism>
<name>A0A4V3D6E6_9BURK</name>